<accession>A0A2Z7APZ5</accession>
<keyword evidence="3" id="KW-0378">Hydrolase</keyword>
<keyword evidence="4" id="KW-1185">Reference proteome</keyword>
<gene>
    <name evidence="3" type="ORF">F511_39087</name>
</gene>
<protein>
    <submittedName>
        <fullName evidence="3">Protein ASPARTIC PROTEASE IN GUARD cell 1-like</fullName>
    </submittedName>
</protein>
<dbReference type="Proteomes" id="UP000250235">
    <property type="component" value="Unassembled WGS sequence"/>
</dbReference>
<name>A0A2Z7APZ5_9LAMI</name>
<dbReference type="EMBL" id="KV013457">
    <property type="protein sequence ID" value="KZV23536.1"/>
    <property type="molecule type" value="Genomic_DNA"/>
</dbReference>
<dbReference type="GO" id="GO:0008233">
    <property type="term" value="F:peptidase activity"/>
    <property type="evidence" value="ECO:0007669"/>
    <property type="project" value="UniProtKB-KW"/>
</dbReference>
<keyword evidence="1" id="KW-0175">Coiled coil</keyword>
<evidence type="ECO:0000313" key="4">
    <source>
        <dbReference type="Proteomes" id="UP000250235"/>
    </source>
</evidence>
<evidence type="ECO:0000313" key="3">
    <source>
        <dbReference type="EMBL" id="KZV23536.1"/>
    </source>
</evidence>
<evidence type="ECO:0000256" key="1">
    <source>
        <dbReference type="SAM" id="Coils"/>
    </source>
</evidence>
<keyword evidence="3" id="KW-0645">Protease</keyword>
<feature type="coiled-coil region" evidence="1">
    <location>
        <begin position="728"/>
        <end position="755"/>
    </location>
</feature>
<dbReference type="AlphaFoldDB" id="A0A2Z7APZ5"/>
<feature type="region of interest" description="Disordered" evidence="2">
    <location>
        <begin position="88"/>
        <end position="148"/>
    </location>
</feature>
<proteinExistence type="predicted"/>
<reference evidence="3 4" key="1">
    <citation type="journal article" date="2015" name="Proc. Natl. Acad. Sci. U.S.A.">
        <title>The resurrection genome of Boea hygrometrica: A blueprint for survival of dehydration.</title>
        <authorList>
            <person name="Xiao L."/>
            <person name="Yang G."/>
            <person name="Zhang L."/>
            <person name="Yang X."/>
            <person name="Zhao S."/>
            <person name="Ji Z."/>
            <person name="Zhou Q."/>
            <person name="Hu M."/>
            <person name="Wang Y."/>
            <person name="Chen M."/>
            <person name="Xu Y."/>
            <person name="Jin H."/>
            <person name="Xiao X."/>
            <person name="Hu G."/>
            <person name="Bao F."/>
            <person name="Hu Y."/>
            <person name="Wan P."/>
            <person name="Li L."/>
            <person name="Deng X."/>
            <person name="Kuang T."/>
            <person name="Xiang C."/>
            <person name="Zhu J.K."/>
            <person name="Oliver M.J."/>
            <person name="He Y."/>
        </authorList>
    </citation>
    <scope>NUCLEOTIDE SEQUENCE [LARGE SCALE GENOMIC DNA]</scope>
    <source>
        <strain evidence="4">cv. XS01</strain>
    </source>
</reference>
<feature type="region of interest" description="Disordered" evidence="2">
    <location>
        <begin position="764"/>
        <end position="811"/>
    </location>
</feature>
<organism evidence="3 4">
    <name type="scientific">Dorcoceras hygrometricum</name>
    <dbReference type="NCBI Taxonomy" id="472368"/>
    <lineage>
        <taxon>Eukaryota</taxon>
        <taxon>Viridiplantae</taxon>
        <taxon>Streptophyta</taxon>
        <taxon>Embryophyta</taxon>
        <taxon>Tracheophyta</taxon>
        <taxon>Spermatophyta</taxon>
        <taxon>Magnoliopsida</taxon>
        <taxon>eudicotyledons</taxon>
        <taxon>Gunneridae</taxon>
        <taxon>Pentapetalae</taxon>
        <taxon>asterids</taxon>
        <taxon>lamiids</taxon>
        <taxon>Lamiales</taxon>
        <taxon>Gesneriaceae</taxon>
        <taxon>Didymocarpoideae</taxon>
        <taxon>Trichosporeae</taxon>
        <taxon>Loxocarpinae</taxon>
        <taxon>Dorcoceras</taxon>
    </lineage>
</organism>
<evidence type="ECO:0000256" key="2">
    <source>
        <dbReference type="SAM" id="MobiDB-lite"/>
    </source>
</evidence>
<sequence length="811" mass="90477">MASSLISNNHHIDFDAVFGMEDTDLVQMFESLIATGLKNFMGCPAVFNEEALTEFFANSSVREDGLVGDWLFTVDGGRLRLIKSTTGSKVPSSACTRRSDEISKNGNSSKSWPEQIPARGDGGGDAGGSKSFGVDKAGEKAIGSKHSTEEHMSIDDLLMQISENMMLPSVTAADLTKVRLGESINIHEVQERDLYYASLPHISIHDKGKEKLEEDEPVRGNPARETMELICGDVDFLVQLRNKVMQDVVELFHSFSLNKLTDLDGLKALKAKEILMLNWAETDSLEMAVRRRVYILAKYREMLLRKFLESHRKYLVPGQPWTATASQIIDLLSASHSKSLEVLLIQQKDHGLPIEQPCTSTCLDTSIGSGAVLAQFFSQDKSKCWVRSMVLIDGVWTPIQGNDFLRSSCKLSLFVNRKKHPKSVVEEAFVPHFYLIEPVQYWGAAPYLIKTWGWARVCTEIIRYRREDVSLGRDGLFGDSHSTVIAHHCKYREVLLRKFLEARRTNLVPGLPTTAIDQRTLDLLSAAHQQAVRNLLRKMRAHGLKWTRPRPVSSKLFEEPNLERDLSPICLFFRPVQGMDSQRPLVKTWGWFKVCTDIIHYSMFGCLRPVGSSNICTDLVPVGPVFGDSSIPRRSVDNVSYRIQIVDSVLPDFSVHISPVVDITLAPTDSVLPSPHQSSSSASSMHFTDDILQGTETAVEQILEPSTAATATDINEQFAQLRTSISEISIKQLRTQNLRKEVKDLKADLSKEFDDKVAVILMTKKGEVSSSHGRGQPPPGDGGSGGSKSEPSRKRGSSGSRQKSWRYWLNE</sequence>
<dbReference type="GO" id="GO:0006508">
    <property type="term" value="P:proteolysis"/>
    <property type="evidence" value="ECO:0007669"/>
    <property type="project" value="UniProtKB-KW"/>
</dbReference>